<keyword evidence="2" id="KW-1185">Reference proteome</keyword>
<reference evidence="1" key="1">
    <citation type="journal article" date="2017" name="Nature">
        <title>The sunflower genome provides insights into oil metabolism, flowering and Asterid evolution.</title>
        <authorList>
            <person name="Badouin H."/>
            <person name="Gouzy J."/>
            <person name="Grassa C.J."/>
            <person name="Murat F."/>
            <person name="Staton S.E."/>
            <person name="Cottret L."/>
            <person name="Lelandais-Briere C."/>
            <person name="Owens G.L."/>
            <person name="Carrere S."/>
            <person name="Mayjonade B."/>
            <person name="Legrand L."/>
            <person name="Gill N."/>
            <person name="Kane N.C."/>
            <person name="Bowers J.E."/>
            <person name="Hubner S."/>
            <person name="Bellec A."/>
            <person name="Berard A."/>
            <person name="Berges H."/>
            <person name="Blanchet N."/>
            <person name="Boniface M.C."/>
            <person name="Brunel D."/>
            <person name="Catrice O."/>
            <person name="Chaidir N."/>
            <person name="Claudel C."/>
            <person name="Donnadieu C."/>
            <person name="Faraut T."/>
            <person name="Fievet G."/>
            <person name="Helmstetter N."/>
            <person name="King M."/>
            <person name="Knapp S.J."/>
            <person name="Lai Z."/>
            <person name="Le Paslier M.C."/>
            <person name="Lippi Y."/>
            <person name="Lorenzon L."/>
            <person name="Mandel J.R."/>
            <person name="Marage G."/>
            <person name="Marchand G."/>
            <person name="Marquand E."/>
            <person name="Bret-Mestries E."/>
            <person name="Morien E."/>
            <person name="Nambeesan S."/>
            <person name="Nguyen T."/>
            <person name="Pegot-Espagnet P."/>
            <person name="Pouilly N."/>
            <person name="Raftis F."/>
            <person name="Sallet E."/>
            <person name="Schiex T."/>
            <person name="Thomas J."/>
            <person name="Vandecasteele C."/>
            <person name="Vares D."/>
            <person name="Vear F."/>
            <person name="Vautrin S."/>
            <person name="Crespi M."/>
            <person name="Mangin B."/>
            <person name="Burke J.M."/>
            <person name="Salse J."/>
            <person name="Munos S."/>
            <person name="Vincourt P."/>
            <person name="Rieseberg L.H."/>
            <person name="Langlade N.B."/>
        </authorList>
    </citation>
    <scope>NUCLEOTIDE SEQUENCE</scope>
    <source>
        <tissue evidence="1">Leaves</tissue>
    </source>
</reference>
<dbReference type="EMBL" id="MNCJ02000320">
    <property type="protein sequence ID" value="KAF5806690.1"/>
    <property type="molecule type" value="Genomic_DNA"/>
</dbReference>
<protein>
    <submittedName>
        <fullName evidence="1">Uncharacterized protein</fullName>
    </submittedName>
</protein>
<reference evidence="1" key="2">
    <citation type="submission" date="2020-06" db="EMBL/GenBank/DDBJ databases">
        <title>Helianthus annuus Genome sequencing and assembly Release 2.</title>
        <authorList>
            <person name="Gouzy J."/>
            <person name="Langlade N."/>
            <person name="Munos S."/>
        </authorList>
    </citation>
    <scope>NUCLEOTIDE SEQUENCE</scope>
    <source>
        <tissue evidence="1">Leaves</tissue>
    </source>
</reference>
<sequence length="53" mass="6006">MEPGVSLEATSLFLRDRGKAVYIFPSSNHTLALLLVGFTKYDDDDHLLKWKVP</sequence>
<accession>A0A9K3NNZ4</accession>
<dbReference type="Gramene" id="mRNA:HanXRQr2_Chr05g0224541">
    <property type="protein sequence ID" value="CDS:HanXRQr2_Chr05g0224541.1"/>
    <property type="gene ID" value="HanXRQr2_Chr05g0224541"/>
</dbReference>
<dbReference type="AlphaFoldDB" id="A0A9K3NNZ4"/>
<proteinExistence type="predicted"/>
<name>A0A9K3NNZ4_HELAN</name>
<evidence type="ECO:0000313" key="1">
    <source>
        <dbReference type="EMBL" id="KAF5806690.1"/>
    </source>
</evidence>
<dbReference type="Proteomes" id="UP000215914">
    <property type="component" value="Unassembled WGS sequence"/>
</dbReference>
<organism evidence="1 2">
    <name type="scientific">Helianthus annuus</name>
    <name type="common">Common sunflower</name>
    <dbReference type="NCBI Taxonomy" id="4232"/>
    <lineage>
        <taxon>Eukaryota</taxon>
        <taxon>Viridiplantae</taxon>
        <taxon>Streptophyta</taxon>
        <taxon>Embryophyta</taxon>
        <taxon>Tracheophyta</taxon>
        <taxon>Spermatophyta</taxon>
        <taxon>Magnoliopsida</taxon>
        <taxon>eudicotyledons</taxon>
        <taxon>Gunneridae</taxon>
        <taxon>Pentapetalae</taxon>
        <taxon>asterids</taxon>
        <taxon>campanulids</taxon>
        <taxon>Asterales</taxon>
        <taxon>Asteraceae</taxon>
        <taxon>Asteroideae</taxon>
        <taxon>Heliantheae alliance</taxon>
        <taxon>Heliantheae</taxon>
        <taxon>Helianthus</taxon>
    </lineage>
</organism>
<evidence type="ECO:0000313" key="2">
    <source>
        <dbReference type="Proteomes" id="UP000215914"/>
    </source>
</evidence>
<comment type="caution">
    <text evidence="1">The sequence shown here is derived from an EMBL/GenBank/DDBJ whole genome shotgun (WGS) entry which is preliminary data.</text>
</comment>
<gene>
    <name evidence="1" type="ORF">HanXRQr2_Chr05g0224541</name>
</gene>